<reference evidence="2 3" key="3">
    <citation type="submission" date="2020-02" db="EMBL/GenBank/DDBJ databases">
        <title>Newly sequenced genome of strain CSTR1 showed variability in Candidatus Kuenenia stuttgartiensis genomes.</title>
        <authorList>
            <person name="Ding C."/>
            <person name="Adrian L."/>
        </authorList>
    </citation>
    <scope>NUCLEOTIDE SEQUENCE [LARGE SCALE GENOMIC DNA]</scope>
    <source>
        <strain evidence="2 3">CSTR1</strain>
    </source>
</reference>
<evidence type="ECO:0000313" key="1">
    <source>
        <dbReference type="EMBL" id="CAJ71714.1"/>
    </source>
</evidence>
<dbReference type="EMBL" id="CT573073">
    <property type="protein sequence ID" value="CAJ71714.1"/>
    <property type="molecule type" value="Genomic_DNA"/>
</dbReference>
<reference evidence="1" key="1">
    <citation type="journal article" date="2006" name="Nature">
        <title>Deciphering the evolution and metabolism of an anammox bacterium from a community genome.</title>
        <authorList>
            <person name="Strous M."/>
            <person name="Pelletier E."/>
            <person name="Mangenot S."/>
            <person name="Rattei T."/>
            <person name="Lehner A."/>
            <person name="Taylor M.W."/>
            <person name="Horn M."/>
            <person name="Daims H."/>
            <person name="Bartol-Mavel D."/>
            <person name="Wincker P."/>
            <person name="Barbe V."/>
            <person name="Fonknechten N."/>
            <person name="Vallenet D."/>
            <person name="Segurens B."/>
            <person name="Schenowitz-Truong C."/>
            <person name="Medigue C."/>
            <person name="Collingro A."/>
            <person name="Snel B."/>
            <person name="Dutilh B.E."/>
            <person name="OpDenCamp H.J.M."/>
            <person name="vanDerDrift C."/>
            <person name="Cirpus I."/>
            <person name="vanDePas-Schoonen K.T."/>
            <person name="Harhangi H.R."/>
            <person name="vanNiftrik L."/>
            <person name="Schmid M."/>
            <person name="Keltjens J."/>
            <person name="vanDeVossenberg J."/>
            <person name="Kartal B."/>
            <person name="Meier H."/>
            <person name="Frishman D."/>
            <person name="Huynen M.A."/>
            <person name="Mewes H."/>
            <person name="Weissenbach J."/>
            <person name="Jetten M.S.M."/>
            <person name="Wagner M."/>
            <person name="LePaslier D."/>
        </authorList>
    </citation>
    <scope>NUCLEOTIDE SEQUENCE</scope>
</reference>
<evidence type="ECO:0000313" key="3">
    <source>
        <dbReference type="Proteomes" id="UP000501926"/>
    </source>
</evidence>
<protein>
    <submittedName>
        <fullName evidence="1">Uncharacterized protein</fullName>
    </submittedName>
</protein>
<name>Q1PWV7_KUEST</name>
<organism evidence="1">
    <name type="scientific">Kuenenia stuttgartiensis</name>
    <dbReference type="NCBI Taxonomy" id="174633"/>
    <lineage>
        <taxon>Bacteria</taxon>
        <taxon>Pseudomonadati</taxon>
        <taxon>Planctomycetota</taxon>
        <taxon>Candidatus Brocadiia</taxon>
        <taxon>Candidatus Brocadiales</taxon>
        <taxon>Candidatus Brocadiaceae</taxon>
        <taxon>Candidatus Kuenenia</taxon>
    </lineage>
</organism>
<dbReference type="EMBL" id="CP049055">
    <property type="protein sequence ID" value="QII13823.1"/>
    <property type="molecule type" value="Genomic_DNA"/>
</dbReference>
<accession>Q1PWV7</accession>
<gene>
    <name evidence="2" type="ORF">KsCSTR_44440</name>
    <name evidence="1" type="ORF">kustc0969</name>
</gene>
<dbReference type="AlphaFoldDB" id="Q1PWV7"/>
<reference evidence="1" key="2">
    <citation type="submission" date="2006-01" db="EMBL/GenBank/DDBJ databases">
        <authorList>
            <person name="Genoscope"/>
        </authorList>
    </citation>
    <scope>NUCLEOTIDE SEQUENCE</scope>
</reference>
<sequence length="50" mass="5977">MLRPHFSKSQITAKFIKPDLFDYIPLTDIKYPAIIPQSYCKLLVIWNFVY</sequence>
<proteinExistence type="predicted"/>
<dbReference type="Proteomes" id="UP000501926">
    <property type="component" value="Chromosome"/>
</dbReference>
<evidence type="ECO:0000313" key="2">
    <source>
        <dbReference type="EMBL" id="QII13823.1"/>
    </source>
</evidence>